<dbReference type="InterPro" id="IPR017452">
    <property type="entry name" value="GPCR_Rhodpsn_7TM"/>
</dbReference>
<keyword evidence="10" id="KW-1185">Reference proteome</keyword>
<feature type="transmembrane region" description="Helical" evidence="7">
    <location>
        <begin position="333"/>
        <end position="358"/>
    </location>
</feature>
<feature type="transmembrane region" description="Helical" evidence="7">
    <location>
        <begin position="497"/>
        <end position="520"/>
    </location>
</feature>
<dbReference type="GO" id="GO:0004930">
    <property type="term" value="F:G protein-coupled receptor activity"/>
    <property type="evidence" value="ECO:0007669"/>
    <property type="project" value="UniProtKB-KW"/>
</dbReference>
<feature type="transmembrane region" description="Helical" evidence="7">
    <location>
        <begin position="40"/>
        <end position="65"/>
    </location>
</feature>
<comment type="caution">
    <text evidence="9">The sequence shown here is derived from an EMBL/GenBank/DDBJ whole genome shotgun (WGS) entry which is preliminary data.</text>
</comment>
<reference evidence="10" key="1">
    <citation type="journal article" date="2017" name="bioRxiv">
        <title>Comparative analysis of the genomes of Stylophora pistillata and Acropora digitifera provides evidence for extensive differences between species of corals.</title>
        <authorList>
            <person name="Voolstra C.R."/>
            <person name="Li Y."/>
            <person name="Liew Y.J."/>
            <person name="Baumgarten S."/>
            <person name="Zoccola D."/>
            <person name="Flot J.-F."/>
            <person name="Tambutte S."/>
            <person name="Allemand D."/>
            <person name="Aranda M."/>
        </authorList>
    </citation>
    <scope>NUCLEOTIDE SEQUENCE [LARGE SCALE GENOMIC DNA]</scope>
</reference>
<dbReference type="InterPro" id="IPR000276">
    <property type="entry name" value="GPCR_Rhodpsn"/>
</dbReference>
<evidence type="ECO:0000256" key="4">
    <source>
        <dbReference type="ARBA" id="ARBA00022989"/>
    </source>
</evidence>
<feature type="domain" description="G-protein coupled receptors family 1 profile" evidence="8">
    <location>
        <begin position="57"/>
        <end position="517"/>
    </location>
</feature>
<feature type="transmembrane region" description="Helical" evidence="7">
    <location>
        <begin position="411"/>
        <end position="432"/>
    </location>
</feature>
<dbReference type="SUPFAM" id="SSF81321">
    <property type="entry name" value="Family A G protein-coupled receptor-like"/>
    <property type="match status" value="2"/>
</dbReference>
<comment type="similarity">
    <text evidence="6">Belongs to the G-protein coupled receptor 1 family.</text>
</comment>
<proteinExistence type="inferred from homology"/>
<keyword evidence="6 9" id="KW-0675">Receptor</keyword>
<evidence type="ECO:0000259" key="8">
    <source>
        <dbReference type="PROSITE" id="PS50262"/>
    </source>
</evidence>
<keyword evidence="5 7" id="KW-0472">Membrane</keyword>
<dbReference type="OrthoDB" id="5976079at2759"/>
<feature type="transmembrane region" description="Helical" evidence="7">
    <location>
        <begin position="77"/>
        <end position="97"/>
    </location>
</feature>
<feature type="transmembrane region" description="Helical" evidence="7">
    <location>
        <begin position="465"/>
        <end position="485"/>
    </location>
</feature>
<dbReference type="PROSITE" id="PS00237">
    <property type="entry name" value="G_PROTEIN_RECEP_F1_1"/>
    <property type="match status" value="1"/>
</dbReference>
<gene>
    <name evidence="9" type="primary">ADRB2</name>
    <name evidence="9" type="ORF">AWC38_SpisGene5743</name>
</gene>
<keyword evidence="2" id="KW-1003">Cell membrane</keyword>
<evidence type="ECO:0000313" key="9">
    <source>
        <dbReference type="EMBL" id="PFX29520.1"/>
    </source>
</evidence>
<keyword evidence="3 6" id="KW-0812">Transmembrane</keyword>
<dbReference type="Gene3D" id="1.20.1070.10">
    <property type="entry name" value="Rhodopsin 7-helix transmembrane proteins"/>
    <property type="match status" value="3"/>
</dbReference>
<dbReference type="PROSITE" id="PS50262">
    <property type="entry name" value="G_PROTEIN_RECEP_F1_2"/>
    <property type="match status" value="1"/>
</dbReference>
<organism evidence="9 10">
    <name type="scientific">Stylophora pistillata</name>
    <name type="common">Smooth cauliflower coral</name>
    <dbReference type="NCBI Taxonomy" id="50429"/>
    <lineage>
        <taxon>Eukaryota</taxon>
        <taxon>Metazoa</taxon>
        <taxon>Cnidaria</taxon>
        <taxon>Anthozoa</taxon>
        <taxon>Hexacorallia</taxon>
        <taxon>Scleractinia</taxon>
        <taxon>Astrocoeniina</taxon>
        <taxon>Pocilloporidae</taxon>
        <taxon>Stylophora</taxon>
    </lineage>
</organism>
<evidence type="ECO:0000256" key="3">
    <source>
        <dbReference type="ARBA" id="ARBA00022692"/>
    </source>
</evidence>
<feature type="transmembrane region" description="Helical" evidence="7">
    <location>
        <begin position="160"/>
        <end position="180"/>
    </location>
</feature>
<evidence type="ECO:0000313" key="10">
    <source>
        <dbReference type="Proteomes" id="UP000225706"/>
    </source>
</evidence>
<dbReference type="Pfam" id="PF00001">
    <property type="entry name" value="7tm_1"/>
    <property type="match status" value="3"/>
</dbReference>
<keyword evidence="6" id="KW-0807">Transducer</keyword>
<feature type="transmembrane region" description="Helical" evidence="7">
    <location>
        <begin position="370"/>
        <end position="391"/>
    </location>
</feature>
<dbReference type="CDD" id="cd00637">
    <property type="entry name" value="7tm_classA_rhodopsin-like"/>
    <property type="match status" value="2"/>
</dbReference>
<evidence type="ECO:0000256" key="6">
    <source>
        <dbReference type="RuleBase" id="RU000688"/>
    </source>
</evidence>
<dbReference type="PRINTS" id="PR00237">
    <property type="entry name" value="GPCRRHODOPSN"/>
</dbReference>
<keyword evidence="4 7" id="KW-1133">Transmembrane helix</keyword>
<feature type="transmembrane region" description="Helical" evidence="7">
    <location>
        <begin position="257"/>
        <end position="277"/>
    </location>
</feature>
<protein>
    <submittedName>
        <fullName evidence="9">Beta-2 adrenergic receptor</fullName>
    </submittedName>
</protein>
<dbReference type="EMBL" id="LSMT01000064">
    <property type="protein sequence ID" value="PFX29520.1"/>
    <property type="molecule type" value="Genomic_DNA"/>
</dbReference>
<name>A0A2B4SKX4_STYPI</name>
<dbReference type="GO" id="GO:0005886">
    <property type="term" value="C:plasma membrane"/>
    <property type="evidence" value="ECO:0007669"/>
    <property type="project" value="UniProtKB-SubCell"/>
</dbReference>
<dbReference type="PANTHER" id="PTHR22750">
    <property type="entry name" value="G-PROTEIN COUPLED RECEPTOR"/>
    <property type="match status" value="1"/>
</dbReference>
<feature type="transmembrane region" description="Helical" evidence="7">
    <location>
        <begin position="117"/>
        <end position="139"/>
    </location>
</feature>
<evidence type="ECO:0000256" key="7">
    <source>
        <dbReference type="SAM" id="Phobius"/>
    </source>
</evidence>
<dbReference type="Proteomes" id="UP000225706">
    <property type="component" value="Unassembled WGS sequence"/>
</dbReference>
<keyword evidence="6" id="KW-0297">G-protein coupled receptor</keyword>
<accession>A0A2B4SKX4</accession>
<dbReference type="AlphaFoldDB" id="A0A2B4SKX4"/>
<evidence type="ECO:0000256" key="5">
    <source>
        <dbReference type="ARBA" id="ARBA00023136"/>
    </source>
</evidence>
<evidence type="ECO:0000256" key="1">
    <source>
        <dbReference type="ARBA" id="ARBA00004651"/>
    </source>
</evidence>
<comment type="subcellular location">
    <subcellularLocation>
        <location evidence="1">Cell membrane</location>
        <topology evidence="1">Multi-pass membrane protein</topology>
    </subcellularLocation>
</comment>
<evidence type="ECO:0000256" key="2">
    <source>
        <dbReference type="ARBA" id="ARBA00022475"/>
    </source>
</evidence>
<dbReference type="SMART" id="SM01381">
    <property type="entry name" value="7TM_GPCR_Srsx"/>
    <property type="match status" value="1"/>
</dbReference>
<sequence>MEDNSTFVPPFINSSDVAGKSCYYLDRFQIFHSGPPTTQYIVNCTLNTVLAILAILGNGIVLQALRRSAALRPASRALVYSLAASDFLVGLTVQPFYVMYKTAEILDMHRFYCVTGIGFHLSANVFSAVSFLTVTAIATDRLLALHLGSKYQRTITLPRVITVIVTMWMLTGLWVFNWIWDIKLYEKFNITIVTICLVFCTSAYARLGYRLRQLRVRTASRWKDAESTTYQEEKSSSGGSKSKPRYGAYKRSVVNMFYVYILMFVCYVPYLAMFVVIQTTPITKMKVVVLSYTITLLFANSALNPFLYCWRIQEIRSETYMMWYYTESKAAKIGLATMFSMLTAIDIIGNVIVCVLIVKFKDMRIPMNYLIMNLAVADILVALFIVPRFVLFDTYTLPDGMTGTVICQLLIGGNLSWIGAVASAFTLAVVALERYYAIMNPQGTQLTAAKVEGVLRIRRRITKMVFTVSVVFAVCRTPAQTMYVISYFSHTPYHSDLLHIISVAVVTANSAINPLIYVIANHRFRQHIKELICCPGLCRAKVDAFIPGQDNTQDATYTTEVVQLQQTLQQEAS</sequence>